<protein>
    <recommendedName>
        <fullName evidence="4">Transmembrane protein</fullName>
    </recommendedName>
</protein>
<dbReference type="PANTHER" id="PTHR37517">
    <property type="entry name" value="TRANSMEMBRANE PROTEIN"/>
    <property type="match status" value="1"/>
</dbReference>
<dbReference type="EMBL" id="GL883009">
    <property type="protein sequence ID" value="EGG22311.1"/>
    <property type="molecule type" value="Genomic_DNA"/>
</dbReference>
<evidence type="ECO:0000313" key="2">
    <source>
        <dbReference type="EMBL" id="EGG22311.1"/>
    </source>
</evidence>
<reference evidence="3" key="1">
    <citation type="journal article" date="2011" name="Genome Res.">
        <title>Phylogeny-wide analysis of social amoeba genomes highlights ancient origins for complex intercellular communication.</title>
        <authorList>
            <person name="Heidel A.J."/>
            <person name="Lawal H.M."/>
            <person name="Felder M."/>
            <person name="Schilde C."/>
            <person name="Helps N.R."/>
            <person name="Tunggal B."/>
            <person name="Rivero F."/>
            <person name="John U."/>
            <person name="Schleicher M."/>
            <person name="Eichinger L."/>
            <person name="Platzer M."/>
            <person name="Noegel A.A."/>
            <person name="Schaap P."/>
            <person name="Gloeckner G."/>
        </authorList>
    </citation>
    <scope>NUCLEOTIDE SEQUENCE [LARGE SCALE GENOMIC DNA]</scope>
    <source>
        <strain evidence="3">SH3</strain>
    </source>
</reference>
<feature type="transmembrane region" description="Helical" evidence="1">
    <location>
        <begin position="172"/>
        <end position="193"/>
    </location>
</feature>
<dbReference type="GeneID" id="14874258"/>
<keyword evidence="1" id="KW-0472">Membrane</keyword>
<sequence>MEDDSHKFQPIDIHQNNVIANDDKDSLIQQPKQKKEYAIHEYQDNGNSSKTITFIDDGKDVGGGGGGGVGGDQENDKYQVSSMYHSHDSLYANSTSSNETSFNYFWSPPESAYSMIVNSHPNDTPSLYYSSTRTINNNPYHSINHHSKIKSSDQEQQQNEFDENDSFANKDFLITLILFITGFFFILPWFFGWIYRNSKHRFARILAIGSCIMTVISSVLFIVYFFFYDDFNNENNNHQGKD</sequence>
<accession>F4PPJ8</accession>
<evidence type="ECO:0000256" key="1">
    <source>
        <dbReference type="SAM" id="Phobius"/>
    </source>
</evidence>
<keyword evidence="1" id="KW-0812">Transmembrane</keyword>
<dbReference type="AlphaFoldDB" id="F4PPJ8"/>
<evidence type="ECO:0008006" key="4">
    <source>
        <dbReference type="Google" id="ProtNLM"/>
    </source>
</evidence>
<dbReference type="Proteomes" id="UP000007797">
    <property type="component" value="Unassembled WGS sequence"/>
</dbReference>
<organism evidence="2 3">
    <name type="scientific">Cavenderia fasciculata</name>
    <name type="common">Slime mold</name>
    <name type="synonym">Dictyostelium fasciculatum</name>
    <dbReference type="NCBI Taxonomy" id="261658"/>
    <lineage>
        <taxon>Eukaryota</taxon>
        <taxon>Amoebozoa</taxon>
        <taxon>Evosea</taxon>
        <taxon>Eumycetozoa</taxon>
        <taxon>Dictyostelia</taxon>
        <taxon>Acytosteliales</taxon>
        <taxon>Cavenderiaceae</taxon>
        <taxon>Cavenderia</taxon>
    </lineage>
</organism>
<gene>
    <name evidence="2" type="ORF">DFA_04429</name>
</gene>
<proteinExistence type="predicted"/>
<keyword evidence="1" id="KW-1133">Transmembrane helix</keyword>
<evidence type="ECO:0000313" key="3">
    <source>
        <dbReference type="Proteomes" id="UP000007797"/>
    </source>
</evidence>
<name>F4PPJ8_CACFS</name>
<dbReference type="RefSeq" id="XP_004360162.1">
    <property type="nucleotide sequence ID" value="XM_004360105.1"/>
</dbReference>
<dbReference type="PANTHER" id="PTHR37517:SF1">
    <property type="entry name" value="TRANSMEMBRANE PROTEIN"/>
    <property type="match status" value="1"/>
</dbReference>
<dbReference type="KEGG" id="dfa:DFA_04429"/>
<feature type="transmembrane region" description="Helical" evidence="1">
    <location>
        <begin position="205"/>
        <end position="227"/>
    </location>
</feature>
<keyword evidence="3" id="KW-1185">Reference proteome</keyword>